<dbReference type="PANTHER" id="PTHR48421">
    <property type="entry name" value="MYCBP-ASSOCIATED PROTEIN"/>
    <property type="match status" value="1"/>
</dbReference>
<name>A0A075ASP1_ROZAC</name>
<dbReference type="HOGENOM" id="CLU_409478_0_0_1"/>
<dbReference type="OMA" id="QTHERNA"/>
<dbReference type="OrthoDB" id="10263316at2759"/>
<feature type="compositionally biased region" description="Basic and acidic residues" evidence="1">
    <location>
        <begin position="553"/>
        <end position="578"/>
    </location>
</feature>
<reference evidence="2 3" key="1">
    <citation type="journal article" date="2013" name="Curr. Biol.">
        <title>Shared signatures of parasitism and phylogenomics unite Cryptomycota and microsporidia.</title>
        <authorList>
            <person name="James T.Y."/>
            <person name="Pelin A."/>
            <person name="Bonen L."/>
            <person name="Ahrendt S."/>
            <person name="Sain D."/>
            <person name="Corradi N."/>
            <person name="Stajich J.E."/>
        </authorList>
    </citation>
    <scope>NUCLEOTIDE SEQUENCE [LARGE SCALE GENOMIC DNA]</scope>
    <source>
        <strain evidence="2 3">CSF55</strain>
    </source>
</reference>
<protein>
    <submittedName>
        <fullName evidence="2">Uncharacterized protein</fullName>
    </submittedName>
</protein>
<dbReference type="InterPro" id="IPR032707">
    <property type="entry name" value="MYCBPAP"/>
</dbReference>
<dbReference type="Gene3D" id="2.60.40.10">
    <property type="entry name" value="Immunoglobulins"/>
    <property type="match status" value="1"/>
</dbReference>
<dbReference type="InterPro" id="IPR013783">
    <property type="entry name" value="Ig-like_fold"/>
</dbReference>
<evidence type="ECO:0000256" key="1">
    <source>
        <dbReference type="SAM" id="MobiDB-lite"/>
    </source>
</evidence>
<feature type="compositionally biased region" description="Polar residues" evidence="1">
    <location>
        <begin position="581"/>
        <end position="603"/>
    </location>
</feature>
<dbReference type="STRING" id="988480.A0A075ASP1"/>
<evidence type="ECO:0000313" key="3">
    <source>
        <dbReference type="Proteomes" id="UP000030755"/>
    </source>
</evidence>
<feature type="region of interest" description="Disordered" evidence="1">
    <location>
        <begin position="551"/>
        <end position="606"/>
    </location>
</feature>
<accession>A0A075ASP1</accession>
<keyword evidence="3" id="KW-1185">Reference proteome</keyword>
<dbReference type="AlphaFoldDB" id="A0A075ASP1"/>
<gene>
    <name evidence="2" type="ORF">O9G_001713</name>
</gene>
<dbReference type="Pfam" id="PF14646">
    <property type="entry name" value="MYCBPAP"/>
    <property type="match status" value="2"/>
</dbReference>
<proteinExistence type="predicted"/>
<dbReference type="Proteomes" id="UP000030755">
    <property type="component" value="Unassembled WGS sequence"/>
</dbReference>
<organism evidence="2 3">
    <name type="scientific">Rozella allomycis (strain CSF55)</name>
    <dbReference type="NCBI Taxonomy" id="988480"/>
    <lineage>
        <taxon>Eukaryota</taxon>
        <taxon>Fungi</taxon>
        <taxon>Fungi incertae sedis</taxon>
        <taxon>Cryptomycota</taxon>
        <taxon>Cryptomycota incertae sedis</taxon>
        <taxon>Rozella</taxon>
    </lineage>
</organism>
<dbReference type="PANTHER" id="PTHR48421:SF1">
    <property type="entry name" value="MYCBP-ASSOCIATED PROTEIN"/>
    <property type="match status" value="1"/>
</dbReference>
<sequence>MLSKSNPSIENLIYPAKKSYSIRNDKGKIIPGMILGDPEEFERMERKFIKDTQVDSKRIETSHIAQINHSKEEYDENIRHYLVMQEKSLDNWEKQQTIWNKIDDLICQKTNKKKEELIANKTLKYRLLLEDRELMNQILTIMNKGDNNVGTILTIGNDLTGLVRTLEGKLNFNFTINGILPDLNVAQGGKVDNLTVFGFNKKENSKSLKESRSIPEILREDSGQKSVSVDSVKLEKGKLGSKSFDSFPSIRTEVIPFIKTEANCLLSLSEKYLYFESFTKQICCKAFTLTNHSDQTIHFEWINESNKKKAQAFYFFGKSGSVLAGQSLSFNVAFKSDEFGVWSLKTRPQIQDNIILTLKGISLEKDANKSKREKIEKDLFLKQAKSTAKYIIDTLINQVHHYSETKLRKLILLREETMFNYYNNKLYIFYDPSTIEKFKNLVEEIKQISGLSEYQWTFSIDDIYEIIHLIDPIERRSEFYERLNKLIIDATKPPELKNLKPRLLSLTSAMLCSVADKIYGISNSIRKDMELPLDRPAVSKFINLENIPQASVEEEKNPAPSIETKKLDKAPQKIDSKTKKQNVQPSNTANKPSTPNAKAQTRVKSADLEKQNTLVSIPQDAVLKKSAQKEIWTKERRQKEYEYRKILKNNVSNQLRIEIYELIDILDAFTC</sequence>
<dbReference type="EMBL" id="KE561067">
    <property type="protein sequence ID" value="EPZ33301.1"/>
    <property type="molecule type" value="Genomic_DNA"/>
</dbReference>
<evidence type="ECO:0000313" key="2">
    <source>
        <dbReference type="EMBL" id="EPZ33301.1"/>
    </source>
</evidence>